<organism evidence="1 2">
    <name type="scientific">Candidatus Berkelbacteria bacterium RIFCSPHIGHO2_12_FULL_36_9</name>
    <dbReference type="NCBI Taxonomy" id="1797469"/>
    <lineage>
        <taxon>Bacteria</taxon>
        <taxon>Candidatus Berkelbacteria</taxon>
    </lineage>
</organism>
<evidence type="ECO:0000313" key="2">
    <source>
        <dbReference type="Proteomes" id="UP000176451"/>
    </source>
</evidence>
<name>A0A1F5EJJ0_9BACT</name>
<dbReference type="Proteomes" id="UP000176451">
    <property type="component" value="Unassembled WGS sequence"/>
</dbReference>
<gene>
    <name evidence="1" type="ORF">A3F08_00815</name>
</gene>
<protein>
    <submittedName>
        <fullName evidence="1">Uncharacterized protein</fullName>
    </submittedName>
</protein>
<sequence>MNNTKTRGQLRFVIYKRLKDKYFTGVCLDLDIVEQDEDPVKLKKSLEEAAQGYLETVAKNNLNDQLLNKQAPKKYKKILENLERYLHQLHQDSLPKNNFALEDSQFFTRNTCDLICA</sequence>
<dbReference type="AlphaFoldDB" id="A0A1F5EJJ0"/>
<comment type="caution">
    <text evidence="1">The sequence shown here is derived from an EMBL/GenBank/DDBJ whole genome shotgun (WGS) entry which is preliminary data.</text>
</comment>
<evidence type="ECO:0000313" key="1">
    <source>
        <dbReference type="EMBL" id="OGD67555.1"/>
    </source>
</evidence>
<accession>A0A1F5EJJ0</accession>
<reference evidence="1 2" key="1">
    <citation type="journal article" date="2016" name="Nat. Commun.">
        <title>Thousands of microbial genomes shed light on interconnected biogeochemical processes in an aquifer system.</title>
        <authorList>
            <person name="Anantharaman K."/>
            <person name="Brown C.T."/>
            <person name="Hug L.A."/>
            <person name="Sharon I."/>
            <person name="Castelle C.J."/>
            <person name="Probst A.J."/>
            <person name="Thomas B.C."/>
            <person name="Singh A."/>
            <person name="Wilkins M.J."/>
            <person name="Karaoz U."/>
            <person name="Brodie E.L."/>
            <person name="Williams K.H."/>
            <person name="Hubbard S.S."/>
            <person name="Banfield J.F."/>
        </authorList>
    </citation>
    <scope>NUCLEOTIDE SEQUENCE [LARGE SCALE GENOMIC DNA]</scope>
</reference>
<dbReference type="EMBL" id="MEZV01000013">
    <property type="protein sequence ID" value="OGD67555.1"/>
    <property type="molecule type" value="Genomic_DNA"/>
</dbReference>
<dbReference type="STRING" id="1797469.A3F08_00815"/>
<proteinExistence type="predicted"/>